<keyword evidence="5" id="KW-1185">Reference proteome</keyword>
<evidence type="ECO:0000256" key="1">
    <source>
        <dbReference type="ARBA" id="ARBA00022737"/>
    </source>
</evidence>
<feature type="repeat" description="TPR" evidence="3">
    <location>
        <begin position="405"/>
        <end position="438"/>
    </location>
</feature>
<feature type="repeat" description="TPR" evidence="3">
    <location>
        <begin position="439"/>
        <end position="472"/>
    </location>
</feature>
<evidence type="ECO:0000256" key="3">
    <source>
        <dbReference type="PROSITE-ProRule" id="PRU00339"/>
    </source>
</evidence>
<evidence type="ECO:0000313" key="4">
    <source>
        <dbReference type="EMBL" id="AFZ13748.1"/>
    </source>
</evidence>
<dbReference type="HOGENOM" id="CLU_507809_0_0_3"/>
<dbReference type="InterPro" id="IPR043504">
    <property type="entry name" value="Peptidase_S1_PA_chymotrypsin"/>
</dbReference>
<dbReference type="Pfam" id="PF13432">
    <property type="entry name" value="TPR_16"/>
    <property type="match status" value="1"/>
</dbReference>
<dbReference type="Pfam" id="PF13365">
    <property type="entry name" value="Trypsin_2"/>
    <property type="match status" value="1"/>
</dbReference>
<dbReference type="SUPFAM" id="SSF50494">
    <property type="entry name" value="Trypsin-like serine proteases"/>
    <property type="match status" value="1"/>
</dbReference>
<sequence length="509" mass="55666">MLNFQLGKSVDGEVVKISYGDKGNATGFFVPAPDQVCSVLTARHALPASGKLKLQTSDNKLWEPANIQRFPNQDLAVVTFKPGESNCPYQAFRLGNFEQVKLGDSIKILGFSQSADSNQLASQSLSGAVTAIENLPDGYGISYKTPANKGMVGAPVLNQAGEVIAVNGRNIREIARLAELKGAVPPQQLSTANSNQGSNSAVEVVNWGIPINIYMANAPIIPTEAVANSTAPKSAAEWLKIGNDFYISQQYEAALKGYDQALKIEPKYVLAWLYKGSLLLELKRYQEAVSNYDRALQFKPDSTVALSNRGLALDHIQKYEEAIASFDKAIKLQPNAPEVWTGRCYALAKLQKYQDAIASCEVAIKIQPEYSDAWNNRGYVLNQVQQYDQALLSFEKAIEFEPNNAEAWANKGLALDHLQQNAEAIAAYDQAIKLQPNYAQAWYGRGNALFSLNKPKDALAAYNKAISLKPNYQQALNSKSAVLAALQRNQDNVAAEGQTPHVKVDNYNN</sequence>
<dbReference type="SMART" id="SM00028">
    <property type="entry name" value="TPR"/>
    <property type="match status" value="7"/>
</dbReference>
<dbReference type="Proteomes" id="UP000010472">
    <property type="component" value="Chromosome"/>
</dbReference>
<dbReference type="InterPro" id="IPR009003">
    <property type="entry name" value="Peptidase_S1_PA"/>
</dbReference>
<dbReference type="PANTHER" id="PTHR44943:SF8">
    <property type="entry name" value="TPR REPEAT-CONTAINING PROTEIN MJ0263"/>
    <property type="match status" value="1"/>
</dbReference>
<dbReference type="InterPro" id="IPR051685">
    <property type="entry name" value="Ycf3/AcsC/BcsC/TPR_MFPF"/>
</dbReference>
<proteinExistence type="predicted"/>
<organism evidence="4 5">
    <name type="scientific">Crinalium epipsammum PCC 9333</name>
    <dbReference type="NCBI Taxonomy" id="1173022"/>
    <lineage>
        <taxon>Bacteria</taxon>
        <taxon>Bacillati</taxon>
        <taxon>Cyanobacteriota</taxon>
        <taxon>Cyanophyceae</taxon>
        <taxon>Gomontiellales</taxon>
        <taxon>Gomontiellaceae</taxon>
        <taxon>Crinalium</taxon>
    </lineage>
</organism>
<dbReference type="PROSITE" id="PS50293">
    <property type="entry name" value="TPR_REGION"/>
    <property type="match status" value="4"/>
</dbReference>
<dbReference type="AlphaFoldDB" id="K9W033"/>
<dbReference type="PROSITE" id="PS50005">
    <property type="entry name" value="TPR"/>
    <property type="match status" value="6"/>
</dbReference>
<feature type="repeat" description="TPR" evidence="3">
    <location>
        <begin position="371"/>
        <end position="404"/>
    </location>
</feature>
<evidence type="ECO:0000256" key="2">
    <source>
        <dbReference type="ARBA" id="ARBA00022803"/>
    </source>
</evidence>
<dbReference type="SUPFAM" id="SSF48452">
    <property type="entry name" value="TPR-like"/>
    <property type="match status" value="1"/>
</dbReference>
<dbReference type="Pfam" id="PF00515">
    <property type="entry name" value="TPR_1"/>
    <property type="match status" value="4"/>
</dbReference>
<evidence type="ECO:0000313" key="5">
    <source>
        <dbReference type="Proteomes" id="UP000010472"/>
    </source>
</evidence>
<reference evidence="4 5" key="1">
    <citation type="submission" date="2012-06" db="EMBL/GenBank/DDBJ databases">
        <title>Finished chromosome of genome of Crinalium epipsammum PCC 9333.</title>
        <authorList>
            <consortium name="US DOE Joint Genome Institute"/>
            <person name="Gugger M."/>
            <person name="Coursin T."/>
            <person name="Rippka R."/>
            <person name="Tandeau De Marsac N."/>
            <person name="Huntemann M."/>
            <person name="Wei C.-L."/>
            <person name="Han J."/>
            <person name="Detter J.C."/>
            <person name="Han C."/>
            <person name="Tapia R."/>
            <person name="Davenport K."/>
            <person name="Daligault H."/>
            <person name="Erkkila T."/>
            <person name="Gu W."/>
            <person name="Munk A.C.C."/>
            <person name="Teshima H."/>
            <person name="Xu Y."/>
            <person name="Chain P."/>
            <person name="Chen A."/>
            <person name="Krypides N."/>
            <person name="Mavromatis K."/>
            <person name="Markowitz V."/>
            <person name="Szeto E."/>
            <person name="Ivanova N."/>
            <person name="Mikhailova N."/>
            <person name="Ovchinnikova G."/>
            <person name="Pagani I."/>
            <person name="Pati A."/>
            <person name="Goodwin L."/>
            <person name="Peters L."/>
            <person name="Pitluck S."/>
            <person name="Woyke T."/>
            <person name="Kerfeld C."/>
        </authorList>
    </citation>
    <scope>NUCLEOTIDE SEQUENCE [LARGE SCALE GENOMIC DNA]</scope>
    <source>
        <strain evidence="4 5">PCC 9333</strain>
    </source>
</reference>
<feature type="repeat" description="TPR" evidence="3">
    <location>
        <begin position="269"/>
        <end position="302"/>
    </location>
</feature>
<name>K9W033_9CYAN</name>
<dbReference type="STRING" id="1173022.Cri9333_2909"/>
<feature type="repeat" description="TPR" evidence="3">
    <location>
        <begin position="303"/>
        <end position="336"/>
    </location>
</feature>
<dbReference type="Gene3D" id="2.40.10.10">
    <property type="entry name" value="Trypsin-like serine proteases"/>
    <property type="match status" value="2"/>
</dbReference>
<dbReference type="Gene3D" id="1.25.40.10">
    <property type="entry name" value="Tetratricopeptide repeat domain"/>
    <property type="match status" value="3"/>
</dbReference>
<gene>
    <name evidence="4" type="ORF">Cri9333_2909</name>
</gene>
<dbReference type="eggNOG" id="COG0457">
    <property type="taxonomic scope" value="Bacteria"/>
</dbReference>
<dbReference type="eggNOG" id="COG0265">
    <property type="taxonomic scope" value="Bacteria"/>
</dbReference>
<protein>
    <submittedName>
        <fullName evidence="4">Tetratricopeptide TPR_1 repeat-containing protein</fullName>
    </submittedName>
</protein>
<dbReference type="InterPro" id="IPR011990">
    <property type="entry name" value="TPR-like_helical_dom_sf"/>
</dbReference>
<dbReference type="InterPro" id="IPR019734">
    <property type="entry name" value="TPR_rpt"/>
</dbReference>
<dbReference type="PANTHER" id="PTHR44943">
    <property type="entry name" value="CELLULOSE SYNTHASE OPERON PROTEIN C"/>
    <property type="match status" value="1"/>
</dbReference>
<feature type="repeat" description="TPR" evidence="3">
    <location>
        <begin position="235"/>
        <end position="268"/>
    </location>
</feature>
<dbReference type="EMBL" id="CP003620">
    <property type="protein sequence ID" value="AFZ13748.1"/>
    <property type="molecule type" value="Genomic_DNA"/>
</dbReference>
<keyword evidence="2 3" id="KW-0802">TPR repeat</keyword>
<keyword evidence="1" id="KW-0677">Repeat</keyword>
<accession>K9W033</accession>
<dbReference type="KEGG" id="cep:Cri9333_2909"/>